<dbReference type="STRING" id="282301.A0A267E899"/>
<dbReference type="OrthoDB" id="1661883at2759"/>
<feature type="repeat" description="ANK" evidence="12">
    <location>
        <begin position="592"/>
        <end position="624"/>
    </location>
</feature>
<evidence type="ECO:0000256" key="7">
    <source>
        <dbReference type="ARBA" id="ARBA00023043"/>
    </source>
</evidence>
<keyword evidence="9 14" id="KW-0472">Membrane</keyword>
<feature type="repeat" description="ANK" evidence="12">
    <location>
        <begin position="206"/>
        <end position="239"/>
    </location>
</feature>
<evidence type="ECO:0000256" key="6">
    <source>
        <dbReference type="ARBA" id="ARBA00022989"/>
    </source>
</evidence>
<evidence type="ECO:0000313" key="17">
    <source>
        <dbReference type="Proteomes" id="UP000215902"/>
    </source>
</evidence>
<dbReference type="GO" id="GO:0005216">
    <property type="term" value="F:monoatomic ion channel activity"/>
    <property type="evidence" value="ECO:0007669"/>
    <property type="project" value="InterPro"/>
</dbReference>
<evidence type="ECO:0000256" key="1">
    <source>
        <dbReference type="ARBA" id="ARBA00004141"/>
    </source>
</evidence>
<comment type="caution">
    <text evidence="16">The sequence shown here is derived from an EMBL/GenBank/DDBJ whole genome shotgun (WGS) entry which is preliminary data.</text>
</comment>
<feature type="repeat" description="ANK" evidence="12">
    <location>
        <begin position="625"/>
        <end position="657"/>
    </location>
</feature>
<keyword evidence="10" id="KW-0325">Glycoprotein</keyword>
<evidence type="ECO:0000256" key="12">
    <source>
        <dbReference type="PROSITE-ProRule" id="PRU00023"/>
    </source>
</evidence>
<evidence type="ECO:0000256" key="13">
    <source>
        <dbReference type="SAM" id="MobiDB-lite"/>
    </source>
</evidence>
<feature type="transmembrane region" description="Helical" evidence="14">
    <location>
        <begin position="936"/>
        <end position="955"/>
    </location>
</feature>
<keyword evidence="5" id="KW-0677">Repeat</keyword>
<evidence type="ECO:0000256" key="8">
    <source>
        <dbReference type="ARBA" id="ARBA00023065"/>
    </source>
</evidence>
<dbReference type="InterPro" id="IPR036770">
    <property type="entry name" value="Ankyrin_rpt-contain_sf"/>
</dbReference>
<dbReference type="Proteomes" id="UP000215902">
    <property type="component" value="Unassembled WGS sequence"/>
</dbReference>
<dbReference type="InterPro" id="IPR005821">
    <property type="entry name" value="Ion_trans_dom"/>
</dbReference>
<keyword evidence="6 14" id="KW-1133">Transmembrane helix</keyword>
<feature type="repeat" description="ANK" evidence="12">
    <location>
        <begin position="413"/>
        <end position="445"/>
    </location>
</feature>
<evidence type="ECO:0000256" key="2">
    <source>
        <dbReference type="ARBA" id="ARBA00022448"/>
    </source>
</evidence>
<keyword evidence="11" id="KW-0407">Ion channel</keyword>
<dbReference type="SMART" id="SM00248">
    <property type="entry name" value="ANK"/>
    <property type="match status" value="17"/>
</dbReference>
<dbReference type="AlphaFoldDB" id="A0A267E899"/>
<feature type="repeat" description="ANK" evidence="12">
    <location>
        <begin position="240"/>
        <end position="272"/>
    </location>
</feature>
<feature type="repeat" description="ANK" evidence="12">
    <location>
        <begin position="658"/>
        <end position="692"/>
    </location>
</feature>
<feature type="repeat" description="ANK" evidence="12">
    <location>
        <begin position="521"/>
        <end position="553"/>
    </location>
</feature>
<dbReference type="PANTHER" id="PTHR47143:SF1">
    <property type="entry name" value="ION_TRANS DOMAIN-CONTAINING PROTEIN"/>
    <property type="match status" value="1"/>
</dbReference>
<feature type="transmembrane region" description="Helical" evidence="14">
    <location>
        <begin position="1041"/>
        <end position="1065"/>
    </location>
</feature>
<evidence type="ECO:0000256" key="10">
    <source>
        <dbReference type="ARBA" id="ARBA00023180"/>
    </source>
</evidence>
<gene>
    <name evidence="16" type="ORF">BOX15_Mlig025935g1</name>
</gene>
<reference evidence="16 17" key="1">
    <citation type="submission" date="2017-06" db="EMBL/GenBank/DDBJ databases">
        <title>A platform for efficient transgenesis in Macrostomum lignano, a flatworm model organism for stem cell research.</title>
        <authorList>
            <person name="Berezikov E."/>
        </authorList>
    </citation>
    <scope>NUCLEOTIDE SEQUENCE [LARGE SCALE GENOMIC DNA]</scope>
    <source>
        <strain evidence="16">DV1</strain>
        <tissue evidence="16">Whole organism</tissue>
    </source>
</reference>
<keyword evidence="7 12" id="KW-0040">ANK repeat</keyword>
<dbReference type="Gene3D" id="1.25.40.20">
    <property type="entry name" value="Ankyrin repeat-containing domain"/>
    <property type="match status" value="4"/>
</dbReference>
<feature type="transmembrane region" description="Helical" evidence="14">
    <location>
        <begin position="820"/>
        <end position="841"/>
    </location>
</feature>
<dbReference type="PANTHER" id="PTHR47143">
    <property type="entry name" value="TRANSIENT RECEPTOR POTENTIAL CATION CHANNEL PROTEIN PAINLESS"/>
    <property type="match status" value="1"/>
</dbReference>
<feature type="transmembrane region" description="Helical" evidence="14">
    <location>
        <begin position="914"/>
        <end position="930"/>
    </location>
</feature>
<evidence type="ECO:0000256" key="9">
    <source>
        <dbReference type="ARBA" id="ARBA00023136"/>
    </source>
</evidence>
<proteinExistence type="predicted"/>
<comment type="subcellular location">
    <subcellularLocation>
        <location evidence="1">Membrane</location>
        <topology evidence="1">Multi-pass membrane protein</topology>
    </subcellularLocation>
</comment>
<evidence type="ECO:0000256" key="3">
    <source>
        <dbReference type="ARBA" id="ARBA00022606"/>
    </source>
</evidence>
<protein>
    <recommendedName>
        <fullName evidence="15">Ion transport domain-containing protein</fullName>
    </recommendedName>
</protein>
<feature type="compositionally biased region" description="Pro residues" evidence="13">
    <location>
        <begin position="11"/>
        <end position="26"/>
    </location>
</feature>
<keyword evidence="17" id="KW-1185">Reference proteome</keyword>
<dbReference type="EMBL" id="NIVC01002443">
    <property type="protein sequence ID" value="PAA57811.1"/>
    <property type="molecule type" value="Genomic_DNA"/>
</dbReference>
<evidence type="ECO:0000256" key="14">
    <source>
        <dbReference type="SAM" id="Phobius"/>
    </source>
</evidence>
<dbReference type="InterPro" id="IPR052076">
    <property type="entry name" value="TRP_cation_channel"/>
</dbReference>
<dbReference type="InterPro" id="IPR002110">
    <property type="entry name" value="Ankyrin_rpt"/>
</dbReference>
<evidence type="ECO:0000313" key="16">
    <source>
        <dbReference type="EMBL" id="PAA57811.1"/>
    </source>
</evidence>
<organism evidence="16 17">
    <name type="scientific">Macrostomum lignano</name>
    <dbReference type="NCBI Taxonomy" id="282301"/>
    <lineage>
        <taxon>Eukaryota</taxon>
        <taxon>Metazoa</taxon>
        <taxon>Spiralia</taxon>
        <taxon>Lophotrochozoa</taxon>
        <taxon>Platyhelminthes</taxon>
        <taxon>Rhabditophora</taxon>
        <taxon>Macrostomorpha</taxon>
        <taxon>Macrostomida</taxon>
        <taxon>Macrostomidae</taxon>
        <taxon>Macrostomum</taxon>
    </lineage>
</organism>
<feature type="domain" description="Ion transport" evidence="15">
    <location>
        <begin position="822"/>
        <end position="1074"/>
    </location>
</feature>
<keyword evidence="8" id="KW-0406">Ion transport</keyword>
<accession>A0A267E899</accession>
<name>A0A267E899_9PLAT</name>
<feature type="repeat" description="ANK" evidence="12">
    <location>
        <begin position="480"/>
        <end position="507"/>
    </location>
</feature>
<keyword evidence="3" id="KW-0716">Sensory transduction</keyword>
<dbReference type="GO" id="GO:1902495">
    <property type="term" value="C:transmembrane transporter complex"/>
    <property type="evidence" value="ECO:0007669"/>
    <property type="project" value="TreeGrafter"/>
</dbReference>
<evidence type="ECO:0000256" key="5">
    <source>
        <dbReference type="ARBA" id="ARBA00022737"/>
    </source>
</evidence>
<keyword evidence="4 14" id="KW-0812">Transmembrane</keyword>
<dbReference type="SUPFAM" id="SSF48403">
    <property type="entry name" value="Ankyrin repeat"/>
    <property type="match status" value="2"/>
</dbReference>
<evidence type="ECO:0000256" key="4">
    <source>
        <dbReference type="ARBA" id="ARBA00022692"/>
    </source>
</evidence>
<dbReference type="PROSITE" id="PS50297">
    <property type="entry name" value="ANK_REP_REGION"/>
    <property type="match status" value="10"/>
</dbReference>
<sequence>MADNRVSPLSESPPPSTPSPQPPHSPVPSTRVRPKTAASVSSSQSPPKVDSRASSARRVRHGDFVQSPPPSSKQDSFVQAEDTKTGAAAAPVEAGTFGSAESVGKDAPMVGEEKTKPARPKMMGKGLSSMQLRTLSSAEQRKLFFHSVREGNTDLVLMLIKNDSSLVSELDDQLMSGLHYAVKSDRVGVVAALIQAGANVNMKGREGSRPLHVAANFNQIGALKELLSSRKVRVDATDDRGQTALHVACRRNHEEVVQILLGHKANPQLKELDGTSVLHLPSRRNNLQLCQILTNDTALISCRDKHGVTPLMVAASESGEELLSHFVSVCKLSDKNIVQMLNIKDAEGNSAMHYAARSDKPSMIQGLKNCGADINIRNLENSTPLHAASALGHKESVMKLLELGADPNQQDKLGRTPLHSCAISKQEEICGILLKAGSDPQAADAEFMTPFHWACRRNQLNEAAHLADADLDVIAATDIQMRTGLHWAVLAGSIELVNYLLDKAAELPEGCETVLNASDAQDKYPVHYAVEVGNTELLVALLSRGADFHVVDMEGRTPVQLAVKMGCIELVQKIFEHSEKLKHQALKHRDMSGMTSLLIAAEQGHSELFDYLLEQGADFMVKDEIGRTALMLSVGSGHHEIASVMIDKGVDVNASDSSRNTALHYACKHEDSDASCVELLLKNGAQLQQNYNGETPVDVAVLNNNNPAIQLFFSDAHRNWVMTYRKENGYTHLDVLIQHSPQTAELILNQAMTESGADHMDKNFMVVYNFTDLDPGPDDPASAHRRYLALRTMVKRRRVELLEHPVCQALIESKWAVARYFFWFDLLCYAVFLCCLTAFVADNGPLPLWEIDTQTGCRNYTTDGVSSGTRQKLTNPTLILEKAIVIGILSIRLVIETVKVAFKRLQYFKNYENFFFIVLYIFTFIFVYPPDSEPCQYNWICGMFSVIMAWCLLIFQFEHLPKIGIYSLMFQQVIVSLVKVLVIFSFCIIGFALAFNIGMVAQTPFKYITYSILKTFDMTVGELDFVTYFISNSYGGMQTGLLVVFVIFVIIMPIGLMNLLVGIAVGDIDGISKEASLKLIDIRITLFYELETNLPRYFQRRLHRRFIQVYPNRIGNSVSEYLWPYGAQYRDWVQRCADARAETSNEERLILMESNIQQLNSKLEEIKKTISR</sequence>
<dbReference type="Pfam" id="PF00520">
    <property type="entry name" value="Ion_trans"/>
    <property type="match status" value="1"/>
</dbReference>
<feature type="transmembrane region" description="Helical" evidence="14">
    <location>
        <begin position="976"/>
        <end position="997"/>
    </location>
</feature>
<evidence type="ECO:0000259" key="15">
    <source>
        <dbReference type="Pfam" id="PF00520"/>
    </source>
</evidence>
<feature type="region of interest" description="Disordered" evidence="13">
    <location>
        <begin position="1"/>
        <end position="125"/>
    </location>
</feature>
<dbReference type="Pfam" id="PF12796">
    <property type="entry name" value="Ank_2"/>
    <property type="match status" value="4"/>
</dbReference>
<dbReference type="PRINTS" id="PR01415">
    <property type="entry name" value="ANKYRIN"/>
</dbReference>
<feature type="repeat" description="ANK" evidence="12">
    <location>
        <begin position="347"/>
        <end position="379"/>
    </location>
</feature>
<feature type="repeat" description="ANK" evidence="12">
    <location>
        <begin position="380"/>
        <end position="412"/>
    </location>
</feature>
<dbReference type="PROSITE" id="PS50088">
    <property type="entry name" value="ANK_REPEAT"/>
    <property type="match status" value="11"/>
</dbReference>
<keyword evidence="2" id="KW-0813">Transport</keyword>
<evidence type="ECO:0000256" key="11">
    <source>
        <dbReference type="ARBA" id="ARBA00023303"/>
    </source>
</evidence>
<feature type="repeat" description="ANK" evidence="12">
    <location>
        <begin position="173"/>
        <end position="205"/>
    </location>
</feature>